<feature type="region of interest" description="Disordered" evidence="1">
    <location>
        <begin position="195"/>
        <end position="230"/>
    </location>
</feature>
<evidence type="ECO:0000313" key="2">
    <source>
        <dbReference type="EMBL" id="KAK7422730.1"/>
    </source>
</evidence>
<accession>A0ABR1HNC7</accession>
<sequence>MSGEGGLKAGWIGNIDRQKLYLLHLGALTGQLEEEQELRIGMVSQEDKAKSLERQKHILAHLHDQTEELEEKRLKAFAANPNLKHMRTGNRVENLLTWEILAERQRQDILKQSKREEDLHEVLVHFGLFDLDEGGLEEDEFLSEYWQPRIDALNEHRDVVDEEEEDDFGDEKVEANIPDRVKHYIREKQRMRIRGSLEAGTPGAELPELSNPEAWTFKDPGMSHVRGSSE</sequence>
<reference evidence="2 3" key="1">
    <citation type="journal article" date="2025" name="Microbiol. Resour. Announc.">
        <title>Draft genome sequences for Neonectria magnoliae and Neonectria punicea, canker pathogens of Liriodendron tulipifera and Acer saccharum in West Virginia.</title>
        <authorList>
            <person name="Petronek H.M."/>
            <person name="Kasson M.T."/>
            <person name="Metheny A.M."/>
            <person name="Stauder C.M."/>
            <person name="Lovett B."/>
            <person name="Lynch S.C."/>
            <person name="Garnas J.R."/>
            <person name="Kasson L.R."/>
            <person name="Stajich J.E."/>
        </authorList>
    </citation>
    <scope>NUCLEOTIDE SEQUENCE [LARGE SCALE GENOMIC DNA]</scope>
    <source>
        <strain evidence="2 3">NRRL 64651</strain>
    </source>
</reference>
<protein>
    <recommendedName>
        <fullName evidence="4">CCD97-like C-terminal domain-containing protein</fullName>
    </recommendedName>
</protein>
<organism evidence="2 3">
    <name type="scientific">Neonectria magnoliae</name>
    <dbReference type="NCBI Taxonomy" id="2732573"/>
    <lineage>
        <taxon>Eukaryota</taxon>
        <taxon>Fungi</taxon>
        <taxon>Dikarya</taxon>
        <taxon>Ascomycota</taxon>
        <taxon>Pezizomycotina</taxon>
        <taxon>Sordariomycetes</taxon>
        <taxon>Hypocreomycetidae</taxon>
        <taxon>Hypocreales</taxon>
        <taxon>Nectriaceae</taxon>
        <taxon>Neonectria</taxon>
    </lineage>
</organism>
<keyword evidence="3" id="KW-1185">Reference proteome</keyword>
<dbReference type="Proteomes" id="UP001498421">
    <property type="component" value="Unassembled WGS sequence"/>
</dbReference>
<proteinExistence type="predicted"/>
<dbReference type="EMBL" id="JAZAVK010000105">
    <property type="protein sequence ID" value="KAK7422730.1"/>
    <property type="molecule type" value="Genomic_DNA"/>
</dbReference>
<gene>
    <name evidence="2" type="ORF">QQZ08_009354</name>
</gene>
<evidence type="ECO:0000313" key="3">
    <source>
        <dbReference type="Proteomes" id="UP001498421"/>
    </source>
</evidence>
<evidence type="ECO:0000256" key="1">
    <source>
        <dbReference type="SAM" id="MobiDB-lite"/>
    </source>
</evidence>
<comment type="caution">
    <text evidence="2">The sequence shown here is derived from an EMBL/GenBank/DDBJ whole genome shotgun (WGS) entry which is preliminary data.</text>
</comment>
<evidence type="ECO:0008006" key="4">
    <source>
        <dbReference type="Google" id="ProtNLM"/>
    </source>
</evidence>
<name>A0ABR1HNC7_9HYPO</name>